<sequence length="414" mass="46846">MSIQESMLELESSYHPIHAKQLPGVLPAPAPTSRILSPMNPSSPPRPVPGRPGTKLESLFKEPTLTQLTPRVKFGYTHVVNITRGYKEALDAYKVDRGQHGARDRLRNAGTLLKTVEAQRHYLAPQSRDVLDNFLSSLSTSTAAWGPSSTYTTTLTAPSRRELHVRRLPSHRGASRQRQAQLSGGPEKCLRMQSADKGDPSLFITTSRLPNALSLSTVMPKMESTTASDNRIAHPIVHFRTRRGNEASSTSKENNIPTVEAETSETIHFHKARHPESSHMLVKCYTPQLPRRPRMHDPIACREEMNVLYLRADKLERSEQRLKVQLAKAKEARKDALVDLEETRTQLLFAEEKLDSREISLEVYKSRAEQYRGWWLNEYYSLKVLSHLVPRPDDIGPIMDSAHARFTMYSDSVE</sequence>
<dbReference type="EMBL" id="JACGCI010000011">
    <property type="protein sequence ID" value="KAF6760741.1"/>
    <property type="molecule type" value="Genomic_DNA"/>
</dbReference>
<protein>
    <submittedName>
        <fullName evidence="3">Uncharacterized protein</fullName>
    </submittedName>
</protein>
<dbReference type="AlphaFoldDB" id="A0A8H6IBD7"/>
<accession>A0A8H6IBD7</accession>
<proteinExistence type="predicted"/>
<comment type="caution">
    <text evidence="3">The sequence shown here is derived from an EMBL/GenBank/DDBJ whole genome shotgun (WGS) entry which is preliminary data.</text>
</comment>
<gene>
    <name evidence="3" type="ORF">DFP72DRAFT_843030</name>
</gene>
<feature type="compositionally biased region" description="Pro residues" evidence="2">
    <location>
        <begin position="41"/>
        <end position="50"/>
    </location>
</feature>
<evidence type="ECO:0000313" key="4">
    <source>
        <dbReference type="Proteomes" id="UP000521943"/>
    </source>
</evidence>
<evidence type="ECO:0000256" key="2">
    <source>
        <dbReference type="SAM" id="MobiDB-lite"/>
    </source>
</evidence>
<name>A0A8H6IBD7_9AGAR</name>
<organism evidence="3 4">
    <name type="scientific">Ephemerocybe angulata</name>
    <dbReference type="NCBI Taxonomy" id="980116"/>
    <lineage>
        <taxon>Eukaryota</taxon>
        <taxon>Fungi</taxon>
        <taxon>Dikarya</taxon>
        <taxon>Basidiomycota</taxon>
        <taxon>Agaricomycotina</taxon>
        <taxon>Agaricomycetes</taxon>
        <taxon>Agaricomycetidae</taxon>
        <taxon>Agaricales</taxon>
        <taxon>Agaricineae</taxon>
        <taxon>Psathyrellaceae</taxon>
        <taxon>Ephemerocybe</taxon>
    </lineage>
</organism>
<feature type="region of interest" description="Disordered" evidence="2">
    <location>
        <begin position="25"/>
        <end position="56"/>
    </location>
</feature>
<feature type="region of interest" description="Disordered" evidence="2">
    <location>
        <begin position="168"/>
        <end position="187"/>
    </location>
</feature>
<evidence type="ECO:0000256" key="1">
    <source>
        <dbReference type="SAM" id="Coils"/>
    </source>
</evidence>
<reference evidence="3 4" key="1">
    <citation type="submission" date="2020-07" db="EMBL/GenBank/DDBJ databases">
        <title>Comparative genomics of pyrophilous fungi reveals a link between fire events and developmental genes.</title>
        <authorList>
            <consortium name="DOE Joint Genome Institute"/>
            <person name="Steindorff A.S."/>
            <person name="Carver A."/>
            <person name="Calhoun S."/>
            <person name="Stillman K."/>
            <person name="Liu H."/>
            <person name="Lipzen A."/>
            <person name="Pangilinan J."/>
            <person name="Labutti K."/>
            <person name="Bruns T.D."/>
            <person name="Grigoriev I.V."/>
        </authorList>
    </citation>
    <scope>NUCLEOTIDE SEQUENCE [LARGE SCALE GENOMIC DNA]</scope>
    <source>
        <strain evidence="3 4">CBS 144469</strain>
    </source>
</reference>
<feature type="coiled-coil region" evidence="1">
    <location>
        <begin position="312"/>
        <end position="346"/>
    </location>
</feature>
<keyword evidence="1" id="KW-0175">Coiled coil</keyword>
<evidence type="ECO:0000313" key="3">
    <source>
        <dbReference type="EMBL" id="KAF6760741.1"/>
    </source>
</evidence>
<dbReference type="Proteomes" id="UP000521943">
    <property type="component" value="Unassembled WGS sequence"/>
</dbReference>
<keyword evidence="4" id="KW-1185">Reference proteome</keyword>